<sequence length="166" mass="17619">MNTLIKLMFIACCCSVAVAADNAFDMINAGQPTEQIYTGGQPSLSDLDKLKAAGVTTVVSLRGADEQLPFDEKKEVEARGMRFISIPVAGKSDINFEHAKQLQAVLSDSDGKALVHCASSNRVGALFALNAVAEGKSLEQAIETGKRHGLASLEPVVREVASEKTK</sequence>
<dbReference type="Proteomes" id="UP000295375">
    <property type="component" value="Unassembled WGS sequence"/>
</dbReference>
<evidence type="ECO:0000256" key="1">
    <source>
        <dbReference type="SAM" id="SignalP"/>
    </source>
</evidence>
<name>A0A4R6UQZ2_9GAMM</name>
<feature type="signal peptide" evidence="1">
    <location>
        <begin position="1"/>
        <end position="19"/>
    </location>
</feature>
<feature type="chain" id="PRO_5020181078" evidence="1">
    <location>
        <begin position="20"/>
        <end position="166"/>
    </location>
</feature>
<organism evidence="3 4">
    <name type="scientific">Permianibacter aggregans</name>
    <dbReference type="NCBI Taxonomy" id="1510150"/>
    <lineage>
        <taxon>Bacteria</taxon>
        <taxon>Pseudomonadati</taxon>
        <taxon>Pseudomonadota</taxon>
        <taxon>Gammaproteobacteria</taxon>
        <taxon>Pseudomonadales</taxon>
        <taxon>Pseudomonadaceae</taxon>
        <taxon>Permianibacter</taxon>
    </lineage>
</organism>
<feature type="domain" description="DSP-PTPase phosphatase fused to NAD+ Kinase" evidence="2">
    <location>
        <begin position="24"/>
        <end position="144"/>
    </location>
</feature>
<dbReference type="EMBL" id="SNYM01000004">
    <property type="protein sequence ID" value="TDQ49392.1"/>
    <property type="molecule type" value="Genomic_DNA"/>
</dbReference>
<dbReference type="OrthoDB" id="270335at2"/>
<evidence type="ECO:0000259" key="2">
    <source>
        <dbReference type="Pfam" id="PF22741"/>
    </source>
</evidence>
<dbReference type="AlphaFoldDB" id="A0A4R6UQZ2"/>
<dbReference type="Gene3D" id="3.90.190.10">
    <property type="entry name" value="Protein tyrosine phosphatase superfamily"/>
    <property type="match status" value="1"/>
</dbReference>
<dbReference type="InterPro" id="IPR055214">
    <property type="entry name" value="PTP-NADK"/>
</dbReference>
<keyword evidence="1" id="KW-0732">Signal</keyword>
<accession>A0A4R6UQZ2</accession>
<comment type="caution">
    <text evidence="3">The sequence shown here is derived from an EMBL/GenBank/DDBJ whole genome shotgun (WGS) entry which is preliminary data.</text>
</comment>
<dbReference type="RefSeq" id="WP_133588938.1">
    <property type="nucleotide sequence ID" value="NZ_CP037953.1"/>
</dbReference>
<reference evidence="3 4" key="1">
    <citation type="submission" date="2019-03" db="EMBL/GenBank/DDBJ databases">
        <title>Genomic Encyclopedia of Type Strains, Phase IV (KMG-IV): sequencing the most valuable type-strain genomes for metagenomic binning, comparative biology and taxonomic classification.</title>
        <authorList>
            <person name="Goeker M."/>
        </authorList>
    </citation>
    <scope>NUCLEOTIDE SEQUENCE [LARGE SCALE GENOMIC DNA]</scope>
    <source>
        <strain evidence="3 4">DSM 103792</strain>
    </source>
</reference>
<evidence type="ECO:0000313" key="4">
    <source>
        <dbReference type="Proteomes" id="UP000295375"/>
    </source>
</evidence>
<dbReference type="Pfam" id="PF22741">
    <property type="entry name" value="PTP-NADK"/>
    <property type="match status" value="1"/>
</dbReference>
<evidence type="ECO:0000313" key="3">
    <source>
        <dbReference type="EMBL" id="TDQ49392.1"/>
    </source>
</evidence>
<protein>
    <submittedName>
        <fullName evidence="3">Uncharacterized protein (TIGR01244 family)</fullName>
    </submittedName>
</protein>
<proteinExistence type="predicted"/>
<keyword evidence="4" id="KW-1185">Reference proteome</keyword>
<gene>
    <name evidence="3" type="ORF">EV696_10496</name>
</gene>
<dbReference type="InterPro" id="IPR029021">
    <property type="entry name" value="Prot-tyrosine_phosphatase-like"/>
</dbReference>
<dbReference type="SUPFAM" id="SSF52799">
    <property type="entry name" value="(Phosphotyrosine protein) phosphatases II"/>
    <property type="match status" value="1"/>
</dbReference>